<evidence type="ECO:0000313" key="6">
    <source>
        <dbReference type="Proteomes" id="UP000494249"/>
    </source>
</evidence>
<dbReference type="SMART" id="SM00100">
    <property type="entry name" value="cNMP"/>
    <property type="match status" value="1"/>
</dbReference>
<dbReference type="Proteomes" id="UP000494249">
    <property type="component" value="Unassembled WGS sequence"/>
</dbReference>
<dbReference type="PRINTS" id="PR00034">
    <property type="entry name" value="HTHCRP"/>
</dbReference>
<dbReference type="InterPro" id="IPR018490">
    <property type="entry name" value="cNMP-bd_dom_sf"/>
</dbReference>
<accession>A0A6J5CPI5</accession>
<keyword evidence="1" id="KW-0805">Transcription regulation</keyword>
<dbReference type="SMART" id="SM00419">
    <property type="entry name" value="HTH_CRP"/>
    <property type="match status" value="1"/>
</dbReference>
<dbReference type="FunFam" id="1.10.10.10:FF:000028">
    <property type="entry name" value="Fumarate/nitrate reduction transcriptional regulator Fnr"/>
    <property type="match status" value="1"/>
</dbReference>
<evidence type="ECO:0000256" key="2">
    <source>
        <dbReference type="ARBA" id="ARBA00023125"/>
    </source>
</evidence>
<name>A0A6J5CPI5_9BURK</name>
<dbReference type="AlphaFoldDB" id="A0A6J5CPI5"/>
<dbReference type="InterPro" id="IPR012318">
    <property type="entry name" value="HTH_CRP"/>
</dbReference>
<evidence type="ECO:0000256" key="1">
    <source>
        <dbReference type="ARBA" id="ARBA00023015"/>
    </source>
</evidence>
<dbReference type="CDD" id="cd00038">
    <property type="entry name" value="CAP_ED"/>
    <property type="match status" value="1"/>
</dbReference>
<dbReference type="SUPFAM" id="SSF51206">
    <property type="entry name" value="cAMP-binding domain-like"/>
    <property type="match status" value="1"/>
</dbReference>
<dbReference type="GO" id="GO:0003677">
    <property type="term" value="F:DNA binding"/>
    <property type="evidence" value="ECO:0007669"/>
    <property type="project" value="UniProtKB-KW"/>
</dbReference>
<dbReference type="EMBL" id="CADIKB010000074">
    <property type="protein sequence ID" value="CAB3741661.1"/>
    <property type="molecule type" value="Genomic_DNA"/>
</dbReference>
<dbReference type="InterPro" id="IPR000595">
    <property type="entry name" value="cNMP-bd_dom"/>
</dbReference>
<dbReference type="GO" id="GO:0005829">
    <property type="term" value="C:cytosol"/>
    <property type="evidence" value="ECO:0007669"/>
    <property type="project" value="TreeGrafter"/>
</dbReference>
<evidence type="ECO:0000259" key="4">
    <source>
        <dbReference type="PROSITE" id="PS51063"/>
    </source>
</evidence>
<dbReference type="PANTHER" id="PTHR24567:SF75">
    <property type="entry name" value="FUMARATE AND NITRATE REDUCTION REGULATORY PROTEIN"/>
    <property type="match status" value="1"/>
</dbReference>
<dbReference type="SUPFAM" id="SSF46785">
    <property type="entry name" value="Winged helix' DNA-binding domain"/>
    <property type="match status" value="1"/>
</dbReference>
<reference evidence="5 6" key="1">
    <citation type="submission" date="2020-04" db="EMBL/GenBank/DDBJ databases">
        <authorList>
            <person name="De Canck E."/>
        </authorList>
    </citation>
    <scope>NUCLEOTIDE SEQUENCE [LARGE SCALE GENOMIC DNA]</scope>
    <source>
        <strain evidence="5 6">LMG 22037</strain>
    </source>
</reference>
<keyword evidence="3" id="KW-0804">Transcription</keyword>
<dbReference type="InterPro" id="IPR036388">
    <property type="entry name" value="WH-like_DNA-bd_sf"/>
</dbReference>
<dbReference type="Pfam" id="PF00027">
    <property type="entry name" value="cNMP_binding"/>
    <property type="match status" value="1"/>
</dbReference>
<dbReference type="InterPro" id="IPR036390">
    <property type="entry name" value="WH_DNA-bd_sf"/>
</dbReference>
<dbReference type="PANTHER" id="PTHR24567">
    <property type="entry name" value="CRP FAMILY TRANSCRIPTIONAL REGULATORY PROTEIN"/>
    <property type="match status" value="1"/>
</dbReference>
<dbReference type="Pfam" id="PF13545">
    <property type="entry name" value="HTH_Crp_2"/>
    <property type="match status" value="1"/>
</dbReference>
<sequence>MLELDEHDARTNIWRARENSGTFTEESLRRTETSPCSGCALHHLCIPAGIDRADVDKLGAAIRGVRSVRRGQPLYRMGDTFRSLYSVRAGSFKSMVMHRDGREHVTAFHLVGETLGVDGICTNRHACDVIALEDSLACIMPFDLIELLCREVSSVQRHVHKIMSAEIVRESGLLMLLASMNADERLAAFLLNISARLQRVGYSPAEFHLRMTREEMGNYLGLQLETVSRALSKFQKAGFIEVKGKQIHIVDRGGLERI</sequence>
<dbReference type="Gene3D" id="1.10.10.10">
    <property type="entry name" value="Winged helix-like DNA-binding domain superfamily/Winged helix DNA-binding domain"/>
    <property type="match status" value="1"/>
</dbReference>
<gene>
    <name evidence="5" type="primary">fnr_3</name>
    <name evidence="5" type="ORF">LMG22037_06515</name>
</gene>
<dbReference type="InterPro" id="IPR050397">
    <property type="entry name" value="Env_Response_Regulators"/>
</dbReference>
<dbReference type="CDD" id="cd00092">
    <property type="entry name" value="HTH_CRP"/>
    <property type="match status" value="1"/>
</dbReference>
<feature type="domain" description="HTH crp-type" evidence="4">
    <location>
        <begin position="180"/>
        <end position="253"/>
    </location>
</feature>
<evidence type="ECO:0000256" key="3">
    <source>
        <dbReference type="ARBA" id="ARBA00023163"/>
    </source>
</evidence>
<organism evidence="5 6">
    <name type="scientific">Paraburkholderia phenoliruptrix</name>
    <dbReference type="NCBI Taxonomy" id="252970"/>
    <lineage>
        <taxon>Bacteria</taxon>
        <taxon>Pseudomonadati</taxon>
        <taxon>Pseudomonadota</taxon>
        <taxon>Betaproteobacteria</taxon>
        <taxon>Burkholderiales</taxon>
        <taxon>Burkholderiaceae</taxon>
        <taxon>Paraburkholderia</taxon>
    </lineage>
</organism>
<keyword evidence="2" id="KW-0238">DNA-binding</keyword>
<dbReference type="GO" id="GO:0003700">
    <property type="term" value="F:DNA-binding transcription factor activity"/>
    <property type="evidence" value="ECO:0007669"/>
    <property type="project" value="TreeGrafter"/>
</dbReference>
<dbReference type="InterPro" id="IPR014710">
    <property type="entry name" value="RmlC-like_jellyroll"/>
</dbReference>
<dbReference type="RefSeq" id="WP_244142796.1">
    <property type="nucleotide sequence ID" value="NZ_CADFGL010000068.1"/>
</dbReference>
<proteinExistence type="predicted"/>
<evidence type="ECO:0000313" key="5">
    <source>
        <dbReference type="EMBL" id="CAB3741661.1"/>
    </source>
</evidence>
<dbReference type="PROSITE" id="PS51063">
    <property type="entry name" value="HTH_CRP_2"/>
    <property type="match status" value="1"/>
</dbReference>
<protein>
    <submittedName>
        <fullName evidence="5">Fumarate and nitrate reduction regulatory protein</fullName>
    </submittedName>
</protein>
<dbReference type="Gene3D" id="2.60.120.10">
    <property type="entry name" value="Jelly Rolls"/>
    <property type="match status" value="1"/>
</dbReference>